<proteinExistence type="predicted"/>
<dbReference type="EMBL" id="JAGETX010000005">
    <property type="protein sequence ID" value="MBO3271280.1"/>
    <property type="molecule type" value="Genomic_DNA"/>
</dbReference>
<evidence type="ECO:0000313" key="1">
    <source>
        <dbReference type="EMBL" id="MBO3271280.1"/>
    </source>
</evidence>
<name>A0ABS3TC86_9BACT</name>
<dbReference type="Proteomes" id="UP000670527">
    <property type="component" value="Unassembled WGS sequence"/>
</dbReference>
<protein>
    <submittedName>
        <fullName evidence="1">Uncharacterized protein</fullName>
    </submittedName>
</protein>
<reference evidence="1 2" key="1">
    <citation type="submission" date="2021-03" db="EMBL/GenBank/DDBJ databases">
        <authorList>
            <person name="Kim M.K."/>
        </authorList>
    </citation>
    <scope>NUCLEOTIDE SEQUENCE [LARGE SCALE GENOMIC DNA]</scope>
    <source>
        <strain evidence="1 2">BT507</strain>
    </source>
</reference>
<comment type="caution">
    <text evidence="1">The sequence shown here is derived from an EMBL/GenBank/DDBJ whole genome shotgun (WGS) entry which is preliminary data.</text>
</comment>
<gene>
    <name evidence="1" type="ORF">J4D97_11515</name>
</gene>
<accession>A0ABS3TC86</accession>
<organism evidence="1 2">
    <name type="scientific">Hymenobacter defluvii</name>
    <dbReference type="NCBI Taxonomy" id="2054411"/>
    <lineage>
        <taxon>Bacteria</taxon>
        <taxon>Pseudomonadati</taxon>
        <taxon>Bacteroidota</taxon>
        <taxon>Cytophagia</taxon>
        <taxon>Cytophagales</taxon>
        <taxon>Hymenobacteraceae</taxon>
        <taxon>Hymenobacter</taxon>
    </lineage>
</organism>
<evidence type="ECO:0000313" key="2">
    <source>
        <dbReference type="Proteomes" id="UP000670527"/>
    </source>
</evidence>
<keyword evidence="2" id="KW-1185">Reference proteome</keyword>
<sequence>MPARLYTSPAAHQTQQRPRSVAIVPLELVSVIDDLPGNRNYASNSTPGEESMLQEMLFATLLQHGRNKQLTVRNVERRQLPADSLLPFGALAQQFGVESILVARLYRTQRLQAVAASTVLVQSPAATTTTNTAPAVSSHDEVMLDLALYDQRGQLLWKYNNRGTTYMSYSTVGGITERLMEEGLRYFPFARR</sequence>
<dbReference type="RefSeq" id="WP_208307709.1">
    <property type="nucleotide sequence ID" value="NZ_JAGETX010000005.1"/>
</dbReference>